<keyword evidence="3" id="KW-1185">Reference proteome</keyword>
<accession>A0ABN3HXS2</accession>
<evidence type="ECO:0000313" key="2">
    <source>
        <dbReference type="EMBL" id="GAA2389547.1"/>
    </source>
</evidence>
<comment type="caution">
    <text evidence="2">The sequence shown here is derived from an EMBL/GenBank/DDBJ whole genome shotgun (WGS) entry which is preliminary data.</text>
</comment>
<dbReference type="Proteomes" id="UP001499986">
    <property type="component" value="Unassembled WGS sequence"/>
</dbReference>
<evidence type="ECO:0000256" key="1">
    <source>
        <dbReference type="SAM" id="MobiDB-lite"/>
    </source>
</evidence>
<dbReference type="EMBL" id="BAAASE010000002">
    <property type="protein sequence ID" value="GAA2389547.1"/>
    <property type="molecule type" value="Genomic_DNA"/>
</dbReference>
<protein>
    <submittedName>
        <fullName evidence="2">Uncharacterized protein</fullName>
    </submittedName>
</protein>
<reference evidence="2 3" key="1">
    <citation type="journal article" date="2019" name="Int. J. Syst. Evol. Microbiol.">
        <title>The Global Catalogue of Microorganisms (GCM) 10K type strain sequencing project: providing services to taxonomists for standard genome sequencing and annotation.</title>
        <authorList>
            <consortium name="The Broad Institute Genomics Platform"/>
            <consortium name="The Broad Institute Genome Sequencing Center for Infectious Disease"/>
            <person name="Wu L."/>
            <person name="Ma J."/>
        </authorList>
    </citation>
    <scope>NUCLEOTIDE SEQUENCE [LARGE SCALE GENOMIC DNA]</scope>
    <source>
        <strain evidence="2 3">JCM 4358</strain>
    </source>
</reference>
<feature type="compositionally biased region" description="Low complexity" evidence="1">
    <location>
        <begin position="35"/>
        <end position="45"/>
    </location>
</feature>
<sequence length="64" mass="6677">MAQAEAGMREVVTETAGPVFSVDIRAYLFHVFSGDDAGAGRPPEGGAREVMGRADGSPTRGDRP</sequence>
<proteinExistence type="predicted"/>
<feature type="region of interest" description="Disordered" evidence="1">
    <location>
        <begin position="35"/>
        <end position="64"/>
    </location>
</feature>
<evidence type="ECO:0000313" key="3">
    <source>
        <dbReference type="Proteomes" id="UP001499986"/>
    </source>
</evidence>
<name>A0ABN3HXS2_9ACTN</name>
<organism evidence="2 3">
    <name type="scientific">Streptomyces coeruleofuscus</name>
    <dbReference type="NCBI Taxonomy" id="66879"/>
    <lineage>
        <taxon>Bacteria</taxon>
        <taxon>Bacillati</taxon>
        <taxon>Actinomycetota</taxon>
        <taxon>Actinomycetes</taxon>
        <taxon>Kitasatosporales</taxon>
        <taxon>Streptomycetaceae</taxon>
        <taxon>Streptomyces</taxon>
    </lineage>
</organism>
<gene>
    <name evidence="2" type="ORF">GCM10010255_17480</name>
</gene>